<protein>
    <submittedName>
        <fullName evidence="3">Uncharacterized protein</fullName>
    </submittedName>
</protein>
<evidence type="ECO:0000256" key="1">
    <source>
        <dbReference type="SAM" id="MobiDB-lite"/>
    </source>
</evidence>
<dbReference type="Proteomes" id="UP000648663">
    <property type="component" value="Unassembled WGS sequence"/>
</dbReference>
<feature type="compositionally biased region" description="Gly residues" evidence="1">
    <location>
        <begin position="24"/>
        <end position="76"/>
    </location>
</feature>
<proteinExistence type="predicted"/>
<feature type="compositionally biased region" description="Low complexity" evidence="1">
    <location>
        <begin position="185"/>
        <end position="219"/>
    </location>
</feature>
<feature type="compositionally biased region" description="Low complexity" evidence="1">
    <location>
        <begin position="13"/>
        <end position="23"/>
    </location>
</feature>
<keyword evidence="2" id="KW-0472">Membrane</keyword>
<organism evidence="3 4">
    <name type="scientific">Modestobacter marinus</name>
    <dbReference type="NCBI Taxonomy" id="477641"/>
    <lineage>
        <taxon>Bacteria</taxon>
        <taxon>Bacillati</taxon>
        <taxon>Actinomycetota</taxon>
        <taxon>Actinomycetes</taxon>
        <taxon>Geodermatophilales</taxon>
        <taxon>Geodermatophilaceae</taxon>
        <taxon>Modestobacter</taxon>
    </lineage>
</organism>
<keyword evidence="2" id="KW-1133">Transmembrane helix</keyword>
<accession>A0ABQ2G208</accession>
<keyword evidence="4" id="KW-1185">Reference proteome</keyword>
<gene>
    <name evidence="3" type="ORF">GCM10011589_29620</name>
</gene>
<reference evidence="4" key="1">
    <citation type="journal article" date="2019" name="Int. J. Syst. Evol. Microbiol.">
        <title>The Global Catalogue of Microorganisms (GCM) 10K type strain sequencing project: providing services to taxonomists for standard genome sequencing and annotation.</title>
        <authorList>
            <consortium name="The Broad Institute Genomics Platform"/>
            <consortium name="The Broad Institute Genome Sequencing Center for Infectious Disease"/>
            <person name="Wu L."/>
            <person name="Ma J."/>
        </authorList>
    </citation>
    <scope>NUCLEOTIDE SEQUENCE [LARGE SCALE GENOMIC DNA]</scope>
    <source>
        <strain evidence="4">CGMCC 4.5581</strain>
    </source>
</reference>
<sequence length="372" mass="37065">MSQPPPGPPPQGPDGSSPSDGRPPQGGGWGQPGGWGQQPGWSGGWGQQPGRSGGWGQQPGWSGGWGQQPGQSGGWGQQPDRSGGWGQQPGQPDDWGQPPGGYGPPPGPGGWGAPRPPGHGDQPTQVGGFGGPGRDHPAGSSAAGGGGDRGRRTTVLAIVAALLLLVVVAVVLTLTLTGDDEGPVPTAAGTGSPGSSAASSSASAPSSPASSASTSTPASSAPPAPAPDELLAHLPSDFTDCQERALYGDGDLTAAECGPALTQPGPAGAVYHRYPDVPTLDAVFASDVADLGLSEWSGDEDCSTTTGYGEWTYPSGVTGGLVACALLPDGDAVIVWTDDEYLVEGAVHAPGTTQDEVAALYEWWTLNSDFTG</sequence>
<keyword evidence="2" id="KW-0812">Transmembrane</keyword>
<feature type="compositionally biased region" description="Low complexity" evidence="1">
    <location>
        <begin position="88"/>
        <end position="97"/>
    </location>
</feature>
<feature type="region of interest" description="Disordered" evidence="1">
    <location>
        <begin position="178"/>
        <end position="232"/>
    </location>
</feature>
<evidence type="ECO:0000256" key="2">
    <source>
        <dbReference type="SAM" id="Phobius"/>
    </source>
</evidence>
<feature type="region of interest" description="Disordered" evidence="1">
    <location>
        <begin position="1"/>
        <end position="149"/>
    </location>
</feature>
<evidence type="ECO:0000313" key="3">
    <source>
        <dbReference type="EMBL" id="GGL71350.1"/>
    </source>
</evidence>
<feature type="compositionally biased region" description="Pro residues" evidence="1">
    <location>
        <begin position="1"/>
        <end position="12"/>
    </location>
</feature>
<dbReference type="EMBL" id="BMMI01000005">
    <property type="protein sequence ID" value="GGL71350.1"/>
    <property type="molecule type" value="Genomic_DNA"/>
</dbReference>
<comment type="caution">
    <text evidence="3">The sequence shown here is derived from an EMBL/GenBank/DDBJ whole genome shotgun (WGS) entry which is preliminary data.</text>
</comment>
<feature type="transmembrane region" description="Helical" evidence="2">
    <location>
        <begin position="155"/>
        <end position="176"/>
    </location>
</feature>
<evidence type="ECO:0000313" key="4">
    <source>
        <dbReference type="Proteomes" id="UP000648663"/>
    </source>
</evidence>
<name>A0ABQ2G208_9ACTN</name>